<reference evidence="4 5" key="1">
    <citation type="journal article" date="2022" name="Nat. Ecol. Evol.">
        <title>A masculinizing supergene underlies an exaggerated male reproductive morph in a spider.</title>
        <authorList>
            <person name="Hendrickx F."/>
            <person name="De Corte Z."/>
            <person name="Sonet G."/>
            <person name="Van Belleghem S.M."/>
            <person name="Kostlbacher S."/>
            <person name="Vangestel C."/>
        </authorList>
    </citation>
    <scope>NUCLEOTIDE SEQUENCE [LARGE SCALE GENOMIC DNA]</scope>
    <source>
        <strain evidence="4">W744_W776</strain>
    </source>
</reference>
<dbReference type="AlphaFoldDB" id="A0AAV6VGY8"/>
<evidence type="ECO:0000256" key="1">
    <source>
        <dbReference type="ARBA" id="ARBA00022786"/>
    </source>
</evidence>
<evidence type="ECO:0000256" key="2">
    <source>
        <dbReference type="ARBA" id="ARBA00023043"/>
    </source>
</evidence>
<dbReference type="CDD" id="cd03587">
    <property type="entry name" value="SOCS"/>
    <property type="match status" value="1"/>
</dbReference>
<name>A0AAV6VGY8_9ARAC</name>
<dbReference type="PANTHER" id="PTHR20966">
    <property type="entry name" value="ANKYRIN REPEAT AND SOCS BOX PROTEIN 17"/>
    <property type="match status" value="1"/>
</dbReference>
<sequence>MISEQENWSVDVLETEMSGEASPEDKILIRVMFGRLRRILNWNPGDADEEILFDRSRGPEIVWGIREHFVHWKIFACDPNNLADNVGAQHLVVYSLAKLCLFYWIKDSALVAEVLQHVYDCDGHFSSMFSHVVNAPNRNTMWPLLASNPDAKEMQHLCMMFFLSHAHRMKLLFDGRRFVDVRLRFPIRVPPTFVAAIYNKPRMLLMLLRYGASLESISTLGVFGDDWDLWMLLRHLVRILWSSLGPDVDAWNTAVVSSIVSDAWECLRILLRTVRQIPKDELNFTLMNFNAGGITTSRNSHELITNLSERGILPQIVSRYLEPSGLKHLCRCRIRESLNRSWNLPFGIQTLPIPKLIKSYVDLLED</sequence>
<evidence type="ECO:0000313" key="5">
    <source>
        <dbReference type="Proteomes" id="UP000827092"/>
    </source>
</evidence>
<keyword evidence="5" id="KW-1185">Reference proteome</keyword>
<evidence type="ECO:0000259" key="3">
    <source>
        <dbReference type="PROSITE" id="PS50225"/>
    </source>
</evidence>
<gene>
    <name evidence="4" type="ORF">JTE90_027941</name>
</gene>
<keyword evidence="1" id="KW-0833">Ubl conjugation pathway</keyword>
<dbReference type="InterPro" id="IPR001496">
    <property type="entry name" value="SOCS_box"/>
</dbReference>
<dbReference type="Proteomes" id="UP000827092">
    <property type="component" value="Unassembled WGS sequence"/>
</dbReference>
<dbReference type="SMART" id="SM00253">
    <property type="entry name" value="SOCS"/>
    <property type="match status" value="1"/>
</dbReference>
<dbReference type="Pfam" id="PF07525">
    <property type="entry name" value="SOCS_box"/>
    <property type="match status" value="1"/>
</dbReference>
<dbReference type="PROSITE" id="PS50225">
    <property type="entry name" value="SOCS"/>
    <property type="match status" value="1"/>
</dbReference>
<dbReference type="EMBL" id="JAFNEN010000091">
    <property type="protein sequence ID" value="KAG8195197.1"/>
    <property type="molecule type" value="Genomic_DNA"/>
</dbReference>
<dbReference type="SMART" id="SM00969">
    <property type="entry name" value="SOCS_box"/>
    <property type="match status" value="1"/>
</dbReference>
<dbReference type="PANTHER" id="PTHR20966:SF2">
    <property type="entry name" value="ANKYRIN REPEAT AND SOCS BOX PROTEIN 17"/>
    <property type="match status" value="1"/>
</dbReference>
<protein>
    <recommendedName>
        <fullName evidence="3">SOCS box domain-containing protein</fullName>
    </recommendedName>
</protein>
<comment type="caution">
    <text evidence="4">The sequence shown here is derived from an EMBL/GenBank/DDBJ whole genome shotgun (WGS) entry which is preliminary data.</text>
</comment>
<accession>A0AAV6VGY8</accession>
<proteinExistence type="predicted"/>
<dbReference type="GO" id="GO:0035556">
    <property type="term" value="P:intracellular signal transduction"/>
    <property type="evidence" value="ECO:0007669"/>
    <property type="project" value="InterPro"/>
</dbReference>
<organism evidence="4 5">
    <name type="scientific">Oedothorax gibbosus</name>
    <dbReference type="NCBI Taxonomy" id="931172"/>
    <lineage>
        <taxon>Eukaryota</taxon>
        <taxon>Metazoa</taxon>
        <taxon>Ecdysozoa</taxon>
        <taxon>Arthropoda</taxon>
        <taxon>Chelicerata</taxon>
        <taxon>Arachnida</taxon>
        <taxon>Araneae</taxon>
        <taxon>Araneomorphae</taxon>
        <taxon>Entelegynae</taxon>
        <taxon>Araneoidea</taxon>
        <taxon>Linyphiidae</taxon>
        <taxon>Erigoninae</taxon>
        <taxon>Oedothorax</taxon>
    </lineage>
</organism>
<dbReference type="InterPro" id="IPR036036">
    <property type="entry name" value="SOCS_box-like_dom_sf"/>
</dbReference>
<dbReference type="Gene3D" id="1.10.750.20">
    <property type="entry name" value="SOCS box"/>
    <property type="match status" value="1"/>
</dbReference>
<dbReference type="InterPro" id="IPR039147">
    <property type="entry name" value="ASB17"/>
</dbReference>
<dbReference type="SUPFAM" id="SSF158235">
    <property type="entry name" value="SOCS box-like"/>
    <property type="match status" value="1"/>
</dbReference>
<evidence type="ECO:0000313" key="4">
    <source>
        <dbReference type="EMBL" id="KAG8195197.1"/>
    </source>
</evidence>
<feature type="domain" description="SOCS box" evidence="3">
    <location>
        <begin position="312"/>
        <end position="366"/>
    </location>
</feature>
<keyword evidence="2" id="KW-0040">ANK repeat</keyword>